<dbReference type="InterPro" id="IPR038969">
    <property type="entry name" value="FEN"/>
</dbReference>
<dbReference type="PANTHER" id="PTHR42646">
    <property type="entry name" value="FLAP ENDONUCLEASE XNI"/>
    <property type="match status" value="1"/>
</dbReference>
<dbReference type="Pfam" id="PF02739">
    <property type="entry name" value="5_3_exonuc_N"/>
    <property type="match status" value="1"/>
</dbReference>
<keyword evidence="4" id="KW-0269">Exonuclease</keyword>
<dbReference type="SMART" id="SM00475">
    <property type="entry name" value="53EXOc"/>
    <property type="match status" value="1"/>
</dbReference>
<dbReference type="GO" id="GO:0033567">
    <property type="term" value="P:DNA replication, Okazaki fragment processing"/>
    <property type="evidence" value="ECO:0007669"/>
    <property type="project" value="InterPro"/>
</dbReference>
<dbReference type="InterPro" id="IPR002421">
    <property type="entry name" value="5-3_exonuclease"/>
</dbReference>
<keyword evidence="2" id="KW-0378">Hydrolase</keyword>
<keyword evidence="5" id="KW-1185">Reference proteome</keyword>
<sequence>MKVALIDADVLVFQAAVVAEKATDWGDGVWTLHADEGDGERIVRQSVITLQEKTGADKVILAFSDEENWRKAILPTYKANRAGSRQPIIRAHLKRWASDEYESFTRPTLEGDDVLGILATRKGKPGENFIVCSIDKDMRTIPGTHFNFGKNEEFVVTEEEADYWHLFQTLTGDPVDGYAGCPGIGPVAAKKILDKSPTWGAVVSAYDKAGFGEEEALVQARVARICRAEDYNFRQKQVILWTPPASSVGQ</sequence>
<organism evidence="4 5">
    <name type="scientific">Ralstonia phage DU_RP_I</name>
    <dbReference type="NCBI Taxonomy" id="2041493"/>
    <lineage>
        <taxon>Viruses</taxon>
        <taxon>Duplodnaviria</taxon>
        <taxon>Heunggongvirae</taxon>
        <taxon>Uroviricota</taxon>
        <taxon>Caudoviricetes</taxon>
        <taxon>Autographivirales</taxon>
        <taxon>Gyeongsanvirus</taxon>
        <taxon>Gyeongsanvirus DURPI</taxon>
    </lineage>
</organism>
<evidence type="ECO:0000259" key="3">
    <source>
        <dbReference type="SMART" id="SM00475"/>
    </source>
</evidence>
<name>A0A2D2W4Z8_9CAUD</name>
<protein>
    <submittedName>
        <fullName evidence="4">Exonuclease-like protein</fullName>
    </submittedName>
</protein>
<dbReference type="Gene3D" id="3.40.50.1010">
    <property type="entry name" value="5'-nuclease"/>
    <property type="match status" value="1"/>
</dbReference>
<dbReference type="SUPFAM" id="SSF88723">
    <property type="entry name" value="PIN domain-like"/>
    <property type="match status" value="1"/>
</dbReference>
<gene>
    <name evidence="4" type="ORF">R1B41kb_p017</name>
</gene>
<proteinExistence type="predicted"/>
<accession>A0A2D2W4Z8</accession>
<dbReference type="GO" id="GO:0003677">
    <property type="term" value="F:DNA binding"/>
    <property type="evidence" value="ECO:0007669"/>
    <property type="project" value="InterPro"/>
</dbReference>
<dbReference type="GO" id="GO:0008409">
    <property type="term" value="F:5'-3' exonuclease activity"/>
    <property type="evidence" value="ECO:0007669"/>
    <property type="project" value="InterPro"/>
</dbReference>
<evidence type="ECO:0000313" key="5">
    <source>
        <dbReference type="Proteomes" id="UP000240487"/>
    </source>
</evidence>
<reference evidence="4 5" key="1">
    <citation type="submission" date="2017-09" db="EMBL/GenBank/DDBJ databases">
        <title>Complete genome sequence of bacteriophage (DU_RP_I) infecting Ralstonia solanacearum.</title>
        <authorList>
            <person name="Park T.-H."/>
        </authorList>
    </citation>
    <scope>NUCLEOTIDE SEQUENCE [LARGE SCALE GENOMIC DNA]</scope>
</reference>
<dbReference type="GO" id="GO:0017108">
    <property type="term" value="F:5'-flap endonuclease activity"/>
    <property type="evidence" value="ECO:0007669"/>
    <property type="project" value="InterPro"/>
</dbReference>
<dbReference type="InterPro" id="IPR036279">
    <property type="entry name" value="5-3_exonuclease_C_sf"/>
</dbReference>
<dbReference type="EMBL" id="MF979559">
    <property type="protein sequence ID" value="ATS93378.1"/>
    <property type="molecule type" value="Genomic_DNA"/>
</dbReference>
<evidence type="ECO:0000256" key="2">
    <source>
        <dbReference type="ARBA" id="ARBA00022801"/>
    </source>
</evidence>
<dbReference type="InterPro" id="IPR029060">
    <property type="entry name" value="PIN-like_dom_sf"/>
</dbReference>
<dbReference type="PANTHER" id="PTHR42646:SF2">
    <property type="entry name" value="5'-3' EXONUCLEASE FAMILY PROTEIN"/>
    <property type="match status" value="1"/>
</dbReference>
<dbReference type="SUPFAM" id="SSF47807">
    <property type="entry name" value="5' to 3' exonuclease, C-terminal subdomain"/>
    <property type="match status" value="1"/>
</dbReference>
<evidence type="ECO:0000256" key="1">
    <source>
        <dbReference type="ARBA" id="ARBA00022722"/>
    </source>
</evidence>
<feature type="domain" description="5'-3' exonuclease" evidence="3">
    <location>
        <begin position="1"/>
        <end position="239"/>
    </location>
</feature>
<dbReference type="InterPro" id="IPR020046">
    <property type="entry name" value="5-3_exonucl_a-hlix_arch_N"/>
</dbReference>
<dbReference type="Gene3D" id="1.10.150.20">
    <property type="entry name" value="5' to 3' exonuclease, C-terminal subdomain"/>
    <property type="match status" value="1"/>
</dbReference>
<evidence type="ECO:0000313" key="4">
    <source>
        <dbReference type="EMBL" id="ATS93378.1"/>
    </source>
</evidence>
<keyword evidence="1" id="KW-0540">Nuclease</keyword>
<dbReference type="Proteomes" id="UP000240487">
    <property type="component" value="Segment"/>
</dbReference>